<protein>
    <submittedName>
        <fullName evidence="2">Glutathione S-transferase</fullName>
    </submittedName>
</protein>
<dbReference type="EMBL" id="BLLF01003233">
    <property type="protein sequence ID" value="GFH26764.1"/>
    <property type="molecule type" value="Genomic_DNA"/>
</dbReference>
<reference evidence="2 3" key="1">
    <citation type="submission" date="2020-02" db="EMBL/GenBank/DDBJ databases">
        <title>Draft genome sequence of Haematococcus lacustris strain NIES-144.</title>
        <authorList>
            <person name="Morimoto D."/>
            <person name="Nakagawa S."/>
            <person name="Yoshida T."/>
            <person name="Sawayama S."/>
        </authorList>
    </citation>
    <scope>NUCLEOTIDE SEQUENCE [LARGE SCALE GENOMIC DNA]</scope>
    <source>
        <strain evidence="2 3">NIES-144</strain>
    </source>
</reference>
<evidence type="ECO:0000313" key="3">
    <source>
        <dbReference type="Proteomes" id="UP000485058"/>
    </source>
</evidence>
<gene>
    <name evidence="2" type="ORF">HaLaN_24968</name>
</gene>
<evidence type="ECO:0000313" key="2">
    <source>
        <dbReference type="EMBL" id="GFH26764.1"/>
    </source>
</evidence>
<organism evidence="2 3">
    <name type="scientific">Haematococcus lacustris</name>
    <name type="common">Green alga</name>
    <name type="synonym">Haematococcus pluvialis</name>
    <dbReference type="NCBI Taxonomy" id="44745"/>
    <lineage>
        <taxon>Eukaryota</taxon>
        <taxon>Viridiplantae</taxon>
        <taxon>Chlorophyta</taxon>
        <taxon>core chlorophytes</taxon>
        <taxon>Chlorophyceae</taxon>
        <taxon>CS clade</taxon>
        <taxon>Chlamydomonadales</taxon>
        <taxon>Haematococcaceae</taxon>
        <taxon>Haematococcus</taxon>
    </lineage>
</organism>
<feature type="non-terminal residue" evidence="2">
    <location>
        <position position="1"/>
    </location>
</feature>
<keyword evidence="2" id="KW-0808">Transferase</keyword>
<comment type="caution">
    <text evidence="2">The sequence shown here is derived from an EMBL/GenBank/DDBJ whole genome shotgun (WGS) entry which is preliminary data.</text>
</comment>
<proteinExistence type="predicted"/>
<dbReference type="GO" id="GO:0016740">
    <property type="term" value="F:transferase activity"/>
    <property type="evidence" value="ECO:0007669"/>
    <property type="project" value="UniProtKB-KW"/>
</dbReference>
<name>A0A6A0A3H6_HAELA</name>
<feature type="region of interest" description="Disordered" evidence="1">
    <location>
        <begin position="10"/>
        <end position="87"/>
    </location>
</feature>
<keyword evidence="3" id="KW-1185">Reference proteome</keyword>
<evidence type="ECO:0000256" key="1">
    <source>
        <dbReference type="SAM" id="MobiDB-lite"/>
    </source>
</evidence>
<dbReference type="AlphaFoldDB" id="A0A6A0A3H6"/>
<accession>A0A6A0A3H6</accession>
<dbReference type="Proteomes" id="UP000485058">
    <property type="component" value="Unassembled WGS sequence"/>
</dbReference>
<sequence length="87" mass="9366">VKNHTALVRFALRGPGQPGPRPVSAPLADPTAIPAEEWTAAATGKPDPWAPKTSLRRSRPVQLPNCRPARSFRPRSTSETASECRGI</sequence>